<sequence length="249" mass="29442">MKNILARGGIEFLAVLLGISGSLWIDENQEIRQKKEYERTLLKSIYSDINQTENFLVSRDRAFQADSIWMDYFAYNWENMNVDSVAIAISKEKSSVFHTLFFDFREFHPPLSSIEMIMQDGSLKDINNIEIRKTINKLFKTNLGFVLKNVQGEIDMQINFRNTLVNQNDPKLAKIFSISQKEINDRNDDNVENYSRPIEELKYFLTKDYARTYINLKNRNRHSVMLYVRQFKKTLQELKILIEEELIIS</sequence>
<gene>
    <name evidence="1" type="ORF">METZ01_LOCUS374146</name>
</gene>
<dbReference type="AlphaFoldDB" id="A0A382THP8"/>
<organism evidence="1">
    <name type="scientific">marine metagenome</name>
    <dbReference type="NCBI Taxonomy" id="408172"/>
    <lineage>
        <taxon>unclassified sequences</taxon>
        <taxon>metagenomes</taxon>
        <taxon>ecological metagenomes</taxon>
    </lineage>
</organism>
<evidence type="ECO:0000313" key="1">
    <source>
        <dbReference type="EMBL" id="SVD21292.1"/>
    </source>
</evidence>
<proteinExistence type="predicted"/>
<dbReference type="EMBL" id="UINC01136492">
    <property type="protein sequence ID" value="SVD21292.1"/>
    <property type="molecule type" value="Genomic_DNA"/>
</dbReference>
<accession>A0A382THP8</accession>
<name>A0A382THP8_9ZZZZ</name>
<reference evidence="1" key="1">
    <citation type="submission" date="2018-05" db="EMBL/GenBank/DDBJ databases">
        <authorList>
            <person name="Lanie J.A."/>
            <person name="Ng W.-L."/>
            <person name="Kazmierczak K.M."/>
            <person name="Andrzejewski T.M."/>
            <person name="Davidsen T.M."/>
            <person name="Wayne K.J."/>
            <person name="Tettelin H."/>
            <person name="Glass J.I."/>
            <person name="Rusch D."/>
            <person name="Podicherti R."/>
            <person name="Tsui H.-C.T."/>
            <person name="Winkler M.E."/>
        </authorList>
    </citation>
    <scope>NUCLEOTIDE SEQUENCE</scope>
</reference>
<protein>
    <submittedName>
        <fullName evidence="1">Uncharacterized protein</fullName>
    </submittedName>
</protein>